<protein>
    <recommendedName>
        <fullName evidence="1">cyclic-guanylate-specific phosphodiesterase</fullName>
        <ecNumber evidence="1">3.1.4.52</ecNumber>
    </recommendedName>
</protein>
<evidence type="ECO:0000313" key="6">
    <source>
        <dbReference type="EMBL" id="KJY77799.1"/>
    </source>
</evidence>
<evidence type="ECO:0000313" key="7">
    <source>
        <dbReference type="EMBL" id="NOJ23543.1"/>
    </source>
</evidence>
<dbReference type="Gene3D" id="3.30.70.270">
    <property type="match status" value="1"/>
</dbReference>
<dbReference type="InterPro" id="IPR035919">
    <property type="entry name" value="EAL_sf"/>
</dbReference>
<accession>A0A2A2MS29</accession>
<evidence type="ECO:0000256" key="3">
    <source>
        <dbReference type="SAM" id="Phobius"/>
    </source>
</evidence>
<dbReference type="InterPro" id="IPR000160">
    <property type="entry name" value="GGDEF_dom"/>
</dbReference>
<evidence type="ECO:0000259" key="5">
    <source>
        <dbReference type="PROSITE" id="PS50887"/>
    </source>
</evidence>
<dbReference type="SMART" id="SM00052">
    <property type="entry name" value="EAL"/>
    <property type="match status" value="1"/>
</dbReference>
<dbReference type="PANTHER" id="PTHR33121">
    <property type="entry name" value="CYCLIC DI-GMP PHOSPHODIESTERASE PDEF"/>
    <property type="match status" value="1"/>
</dbReference>
<evidence type="ECO:0000259" key="4">
    <source>
        <dbReference type="PROSITE" id="PS50883"/>
    </source>
</evidence>
<evidence type="ECO:0000256" key="2">
    <source>
        <dbReference type="ARBA" id="ARBA00022636"/>
    </source>
</evidence>
<dbReference type="SUPFAM" id="SSF55073">
    <property type="entry name" value="Nucleotide cyclase"/>
    <property type="match status" value="1"/>
</dbReference>
<feature type="transmembrane region" description="Helical" evidence="3">
    <location>
        <begin position="58"/>
        <end position="76"/>
    </location>
</feature>
<dbReference type="Gene3D" id="3.20.20.450">
    <property type="entry name" value="EAL domain"/>
    <property type="match status" value="1"/>
</dbReference>
<dbReference type="InterPro" id="IPR050706">
    <property type="entry name" value="Cyclic-di-GMP_PDE-like"/>
</dbReference>
<dbReference type="PROSITE" id="PS50883">
    <property type="entry name" value="EAL"/>
    <property type="match status" value="1"/>
</dbReference>
<name>A0A2A2MS29_9VIBR</name>
<evidence type="ECO:0000313" key="8">
    <source>
        <dbReference type="Proteomes" id="UP000576645"/>
    </source>
</evidence>
<dbReference type="GO" id="GO:0071111">
    <property type="term" value="F:cyclic-guanylate-specific phosphodiesterase activity"/>
    <property type="evidence" value="ECO:0007669"/>
    <property type="project" value="UniProtKB-EC"/>
</dbReference>
<comment type="caution">
    <text evidence="6">The sequence shown here is derived from an EMBL/GenBank/DDBJ whole genome shotgun (WGS) entry which is preliminary data.</text>
</comment>
<dbReference type="SMART" id="SM00267">
    <property type="entry name" value="GGDEF"/>
    <property type="match status" value="1"/>
</dbReference>
<dbReference type="CDD" id="cd01949">
    <property type="entry name" value="GGDEF"/>
    <property type="match status" value="1"/>
</dbReference>
<dbReference type="EC" id="3.1.4.52" evidence="1"/>
<dbReference type="Pfam" id="PF00563">
    <property type="entry name" value="EAL"/>
    <property type="match status" value="1"/>
</dbReference>
<feature type="domain" description="GGDEF" evidence="5">
    <location>
        <begin position="190"/>
        <end position="323"/>
    </location>
</feature>
<dbReference type="InterPro" id="IPR029787">
    <property type="entry name" value="Nucleotide_cyclase"/>
</dbReference>
<dbReference type="NCBIfam" id="TIGR00254">
    <property type="entry name" value="GGDEF"/>
    <property type="match status" value="1"/>
</dbReference>
<feature type="domain" description="EAL" evidence="4">
    <location>
        <begin position="332"/>
        <end position="585"/>
    </location>
</feature>
<dbReference type="RefSeq" id="WP_019274575.1">
    <property type="nucleotide sequence ID" value="NZ_CP063051.1"/>
</dbReference>
<dbReference type="Pfam" id="PF00990">
    <property type="entry name" value="GGDEF"/>
    <property type="match status" value="1"/>
</dbReference>
<keyword evidence="3" id="KW-0472">Membrane</keyword>
<dbReference type="InterPro" id="IPR001633">
    <property type="entry name" value="EAL_dom"/>
</dbReference>
<dbReference type="EMBL" id="VTXP01000005">
    <property type="protein sequence ID" value="NOJ23543.1"/>
    <property type="molecule type" value="Genomic_DNA"/>
</dbReference>
<keyword evidence="3" id="KW-1133">Transmembrane helix</keyword>
<keyword evidence="2" id="KW-0973">c-di-GMP</keyword>
<dbReference type="CDD" id="cd01948">
    <property type="entry name" value="EAL"/>
    <property type="match status" value="1"/>
</dbReference>
<keyword evidence="3" id="KW-0812">Transmembrane</keyword>
<dbReference type="SUPFAM" id="SSF141868">
    <property type="entry name" value="EAL domain-like"/>
    <property type="match status" value="1"/>
</dbReference>
<dbReference type="PANTHER" id="PTHR33121:SF71">
    <property type="entry name" value="OXYGEN SENSOR PROTEIN DOSP"/>
    <property type="match status" value="1"/>
</dbReference>
<feature type="transmembrane region" description="Helical" evidence="3">
    <location>
        <begin position="127"/>
        <end position="150"/>
    </location>
</feature>
<dbReference type="AlphaFoldDB" id="A0A2A2MS29"/>
<proteinExistence type="predicted"/>
<dbReference type="STRING" id="190893.BA953_15790"/>
<evidence type="ECO:0000256" key="1">
    <source>
        <dbReference type="ARBA" id="ARBA00012282"/>
    </source>
</evidence>
<organism evidence="6">
    <name type="scientific">Vibrio coralliilyticus</name>
    <dbReference type="NCBI Taxonomy" id="190893"/>
    <lineage>
        <taxon>Bacteria</taxon>
        <taxon>Pseudomonadati</taxon>
        <taxon>Pseudomonadota</taxon>
        <taxon>Gammaproteobacteria</taxon>
        <taxon>Vibrionales</taxon>
        <taxon>Vibrionaceae</taxon>
        <taxon>Vibrio</taxon>
    </lineage>
</organism>
<feature type="transmembrane region" description="Helical" evidence="3">
    <location>
        <begin position="12"/>
        <end position="30"/>
    </location>
</feature>
<dbReference type="Proteomes" id="UP000576645">
    <property type="component" value="Unassembled WGS sequence"/>
</dbReference>
<feature type="transmembrane region" description="Helical" evidence="3">
    <location>
        <begin position="88"/>
        <end position="107"/>
    </location>
</feature>
<dbReference type="InterPro" id="IPR043128">
    <property type="entry name" value="Rev_trsase/Diguanyl_cyclase"/>
</dbReference>
<reference evidence="6" key="1">
    <citation type="journal article" date="2015" name="BMC Genomics">
        <title>Genome mining reveals unlocked bioactive potential of marine Gram-negative bacteria.</title>
        <authorList>
            <person name="Machado H."/>
            <person name="Sonnenschein E.C."/>
            <person name="Melchiorsen J."/>
            <person name="Gram L."/>
        </authorList>
    </citation>
    <scope>NUCLEOTIDE SEQUENCE</scope>
    <source>
        <strain evidence="6">S2052</strain>
    </source>
</reference>
<dbReference type="FunFam" id="3.20.20.450:FF:000001">
    <property type="entry name" value="Cyclic di-GMP phosphodiesterase yahA"/>
    <property type="match status" value="1"/>
</dbReference>
<dbReference type="PROSITE" id="PS50887">
    <property type="entry name" value="GGDEF"/>
    <property type="match status" value="1"/>
</dbReference>
<feature type="transmembrane region" description="Helical" evidence="3">
    <location>
        <begin position="35"/>
        <end position="52"/>
    </location>
</feature>
<sequence length="592" mass="66391">MQKNNGTEWVQIIANLAFLCAVGVVSYGLVNQDHIWSRIFFIFPVLMTLALIAKDLTLRHLFAFSAVAMFMIGGLVQPFEIDPVRDSLILIPLCYIVLFPGTLWPIAVGGALVNGYLYQLTATDLQVFIKVATEVSVITVFATIMAYFYVKVREQAMAYKQESVTDYLTKLPNLHAFYCDIKQVNKDNAEYFGLLHIGLDGFKNVNDRLGYRHGDILLVAFANHINELIGGYGKLYRLGGDEFVLIAESHDVELVLDETIEILLRHKKTLFNVNSTSHRLGFCIGVAFARDAVDNLDVWVKNADFALFKARSEGAGSVCWFDDELLGETIRQHQIETEIKNALAKNQFSLYYQPKVSATTSEVVGAEALVRWKHPQLGSITPAEFIPVAEKTAQIVPLGHWVLREACNQIKEWHDAGVDLCVSVNVSNVQFDHTDLFKVICEILREVRLPSHLLQIEITESALMSDPDAVTDICGQLRALGISVAIDDFGVEYSCLRYLKQLPVDVLKIDKCFVDECAIHEADRMLLRTIVQMGHSLNIKVIAEGVEDEQQLEVLRQENCDEYQGYLFSQPLSGKEFFSLFNVSSDSSKASA</sequence>
<dbReference type="EMBL" id="JXXR01000001">
    <property type="protein sequence ID" value="KJY77799.1"/>
    <property type="molecule type" value="Genomic_DNA"/>
</dbReference>
<reference evidence="7 8" key="2">
    <citation type="submission" date="2019-09" db="EMBL/GenBank/DDBJ databases">
        <title>Draft genome sequencing and comparative genomics of hatchery-associated Vibrios.</title>
        <authorList>
            <person name="Kehlet-Delgado H."/>
            <person name="Mueller R.S."/>
        </authorList>
    </citation>
    <scope>NUCLEOTIDE SEQUENCE [LARGE SCALE GENOMIC DNA]</scope>
    <source>
        <strain evidence="7 8">09-121-3</strain>
    </source>
</reference>
<gene>
    <name evidence="7" type="ORF">F0238_12475</name>
    <name evidence="6" type="ORF">TW71_01845</name>
</gene>